<reference evidence="8" key="2">
    <citation type="submission" date="2024-10" db="UniProtKB">
        <authorList>
            <consortium name="EnsemblProtists"/>
        </authorList>
    </citation>
    <scope>IDENTIFICATION</scope>
</reference>
<evidence type="ECO:0000256" key="6">
    <source>
        <dbReference type="SAM" id="MobiDB-lite"/>
    </source>
</evidence>
<keyword evidence="5" id="KW-0469">Meiosis</keyword>
<dbReference type="InterPro" id="IPR036388">
    <property type="entry name" value="WH-like_DNA-bd_sf"/>
</dbReference>
<evidence type="ECO:0000313" key="8">
    <source>
        <dbReference type="EnsemblProtists" id="EOD15889"/>
    </source>
</evidence>
<dbReference type="Gene3D" id="1.10.10.10">
    <property type="entry name" value="Winged helix-like DNA-binding domain superfamily/Winged helix DNA-binding domain"/>
    <property type="match status" value="1"/>
</dbReference>
<dbReference type="HOGENOM" id="CLU_1345367_0_0_1"/>
<comment type="similarity">
    <text evidence="2">Belongs to the HOP2 family.</text>
</comment>
<dbReference type="GO" id="GO:0000709">
    <property type="term" value="P:meiotic joint molecule formation"/>
    <property type="evidence" value="ECO:0007669"/>
    <property type="project" value="TreeGrafter"/>
</dbReference>
<dbReference type="GO" id="GO:0120231">
    <property type="term" value="C:DNA recombinase auxiliary factor complex"/>
    <property type="evidence" value="ECO:0007669"/>
    <property type="project" value="TreeGrafter"/>
</dbReference>
<dbReference type="PANTHER" id="PTHR15938:SF0">
    <property type="entry name" value="HOMOLOGOUS-PAIRING PROTEIN 2 HOMOLOG"/>
    <property type="match status" value="1"/>
</dbReference>
<dbReference type="InterPro" id="IPR010776">
    <property type="entry name" value="Hop2_WH_dom"/>
</dbReference>
<dbReference type="GO" id="GO:0003690">
    <property type="term" value="F:double-stranded DNA binding"/>
    <property type="evidence" value="ECO:0007669"/>
    <property type="project" value="TreeGrafter"/>
</dbReference>
<dbReference type="RefSeq" id="XP_005768318.1">
    <property type="nucleotide sequence ID" value="XM_005768261.1"/>
</dbReference>
<organism evidence="8 9">
    <name type="scientific">Emiliania huxleyi (strain CCMP1516)</name>
    <dbReference type="NCBI Taxonomy" id="280463"/>
    <lineage>
        <taxon>Eukaryota</taxon>
        <taxon>Haptista</taxon>
        <taxon>Haptophyta</taxon>
        <taxon>Prymnesiophyceae</taxon>
        <taxon>Isochrysidales</taxon>
        <taxon>Noelaerhabdaceae</taxon>
        <taxon>Emiliania</taxon>
    </lineage>
</organism>
<proteinExistence type="inferred from homology"/>
<dbReference type="KEGG" id="ehx:EMIHUDRAFT_245451"/>
<evidence type="ECO:0000256" key="2">
    <source>
        <dbReference type="ARBA" id="ARBA00007922"/>
    </source>
</evidence>
<dbReference type="GO" id="GO:0000794">
    <property type="term" value="C:condensed nuclear chromosome"/>
    <property type="evidence" value="ECO:0007669"/>
    <property type="project" value="TreeGrafter"/>
</dbReference>
<dbReference type="Proteomes" id="UP000013827">
    <property type="component" value="Unassembled WGS sequence"/>
</dbReference>
<evidence type="ECO:0000259" key="7">
    <source>
        <dbReference type="Pfam" id="PF07106"/>
    </source>
</evidence>
<dbReference type="EnsemblProtists" id="EOD15889">
    <property type="protein sequence ID" value="EOD15889"/>
    <property type="gene ID" value="EMIHUDRAFT_245451"/>
</dbReference>
<dbReference type="GO" id="GO:0010774">
    <property type="term" value="P:meiotic strand invasion involved in reciprocal meiotic recombination"/>
    <property type="evidence" value="ECO:0007669"/>
    <property type="project" value="TreeGrafter"/>
</dbReference>
<dbReference type="GeneID" id="17262036"/>
<keyword evidence="3" id="KW-0233">DNA recombination</keyword>
<dbReference type="PANTHER" id="PTHR15938">
    <property type="entry name" value="TBP-1 INTERACTING PROTEIN"/>
    <property type="match status" value="1"/>
</dbReference>
<evidence type="ECO:0000313" key="9">
    <source>
        <dbReference type="Proteomes" id="UP000013827"/>
    </source>
</evidence>
<feature type="region of interest" description="Disordered" evidence="6">
    <location>
        <begin position="175"/>
        <end position="204"/>
    </location>
</feature>
<evidence type="ECO:0000256" key="1">
    <source>
        <dbReference type="ARBA" id="ARBA00004123"/>
    </source>
</evidence>
<keyword evidence="4" id="KW-0539">Nucleus</keyword>
<evidence type="ECO:0000256" key="5">
    <source>
        <dbReference type="ARBA" id="ARBA00023254"/>
    </source>
</evidence>
<dbReference type="STRING" id="2903.R1E4N7"/>
<feature type="domain" description="Homologous-pairing protein 2 winged helix" evidence="7">
    <location>
        <begin position="3"/>
        <end position="51"/>
    </location>
</feature>
<dbReference type="PaxDb" id="2903-EOD15889"/>
<dbReference type="Pfam" id="PF07106">
    <property type="entry name" value="WHD_TBPIP"/>
    <property type="match status" value="1"/>
</dbReference>
<protein>
    <recommendedName>
        <fullName evidence="7">Homologous-pairing protein 2 winged helix domain-containing protein</fullName>
    </recommendedName>
</protein>
<sequence>MYNKPVNAQLVADQFRASMTKPQAEKALAALAASGDAVLKENGKSKIYSANQQAAQLKAAERAASGRKSLGELMAQKKTIEARRCGWKGRERVWKKQAEVAALKGADGDQKPLSEKAFSESHEAVNAYSKLLKELKKRRRTCLDMVGHVAENTNKPDKKLIEEWGLETDEDAGFDLSKYPPLPASALHKASASTRPKPGGFGRR</sequence>
<keyword evidence="9" id="KW-1185">Reference proteome</keyword>
<dbReference type="eggNOG" id="KOG4603">
    <property type="taxonomic scope" value="Eukaryota"/>
</dbReference>
<name>A0A0D3IXA4_EMIH1</name>
<comment type="subcellular location">
    <subcellularLocation>
        <location evidence="1">Nucleus</location>
    </subcellularLocation>
</comment>
<dbReference type="AlphaFoldDB" id="A0A0D3IXA4"/>
<reference evidence="9" key="1">
    <citation type="journal article" date="2013" name="Nature">
        <title>Pan genome of the phytoplankton Emiliania underpins its global distribution.</title>
        <authorList>
            <person name="Read B.A."/>
            <person name="Kegel J."/>
            <person name="Klute M.J."/>
            <person name="Kuo A."/>
            <person name="Lefebvre S.C."/>
            <person name="Maumus F."/>
            <person name="Mayer C."/>
            <person name="Miller J."/>
            <person name="Monier A."/>
            <person name="Salamov A."/>
            <person name="Young J."/>
            <person name="Aguilar M."/>
            <person name="Claverie J.M."/>
            <person name="Frickenhaus S."/>
            <person name="Gonzalez K."/>
            <person name="Herman E.K."/>
            <person name="Lin Y.C."/>
            <person name="Napier J."/>
            <person name="Ogata H."/>
            <person name="Sarno A.F."/>
            <person name="Shmutz J."/>
            <person name="Schroeder D."/>
            <person name="de Vargas C."/>
            <person name="Verret F."/>
            <person name="von Dassow P."/>
            <person name="Valentin K."/>
            <person name="Van de Peer Y."/>
            <person name="Wheeler G."/>
            <person name="Dacks J.B."/>
            <person name="Delwiche C.F."/>
            <person name="Dyhrman S.T."/>
            <person name="Glockner G."/>
            <person name="John U."/>
            <person name="Richards T."/>
            <person name="Worden A.Z."/>
            <person name="Zhang X."/>
            <person name="Grigoriev I.V."/>
            <person name="Allen A.E."/>
            <person name="Bidle K."/>
            <person name="Borodovsky M."/>
            <person name="Bowler C."/>
            <person name="Brownlee C."/>
            <person name="Cock J.M."/>
            <person name="Elias M."/>
            <person name="Gladyshev V.N."/>
            <person name="Groth M."/>
            <person name="Guda C."/>
            <person name="Hadaegh A."/>
            <person name="Iglesias-Rodriguez M.D."/>
            <person name="Jenkins J."/>
            <person name="Jones B.M."/>
            <person name="Lawson T."/>
            <person name="Leese F."/>
            <person name="Lindquist E."/>
            <person name="Lobanov A."/>
            <person name="Lomsadze A."/>
            <person name="Malik S.B."/>
            <person name="Marsh M.E."/>
            <person name="Mackinder L."/>
            <person name="Mock T."/>
            <person name="Mueller-Roeber B."/>
            <person name="Pagarete A."/>
            <person name="Parker M."/>
            <person name="Probert I."/>
            <person name="Quesneville H."/>
            <person name="Raines C."/>
            <person name="Rensing S.A."/>
            <person name="Riano-Pachon D.M."/>
            <person name="Richier S."/>
            <person name="Rokitta S."/>
            <person name="Shiraiwa Y."/>
            <person name="Soanes D.M."/>
            <person name="van der Giezen M."/>
            <person name="Wahlund T.M."/>
            <person name="Williams B."/>
            <person name="Wilson W."/>
            <person name="Wolfe G."/>
            <person name="Wurch L.L."/>
        </authorList>
    </citation>
    <scope>NUCLEOTIDE SEQUENCE</scope>
</reference>
<dbReference type="GO" id="GO:0120230">
    <property type="term" value="F:recombinase activator activity"/>
    <property type="evidence" value="ECO:0007669"/>
    <property type="project" value="TreeGrafter"/>
</dbReference>
<evidence type="ECO:0000256" key="3">
    <source>
        <dbReference type="ARBA" id="ARBA00023172"/>
    </source>
</evidence>
<evidence type="ECO:0000256" key="4">
    <source>
        <dbReference type="ARBA" id="ARBA00023242"/>
    </source>
</evidence>
<dbReference type="OMA" id="EARRCGW"/>
<accession>A0A0D3IXA4</accession>
<dbReference type="GO" id="GO:0007129">
    <property type="term" value="P:homologous chromosome pairing at meiosis"/>
    <property type="evidence" value="ECO:0007669"/>
    <property type="project" value="TreeGrafter"/>
</dbReference>